<dbReference type="Pfam" id="PF03466">
    <property type="entry name" value="LysR_substrate"/>
    <property type="match status" value="1"/>
</dbReference>
<reference evidence="6 7" key="1">
    <citation type="submission" date="2020-08" db="EMBL/GenBank/DDBJ databases">
        <title>Sequencing the genomes of 1000 actinobacteria strains.</title>
        <authorList>
            <person name="Klenk H.-P."/>
        </authorList>
    </citation>
    <scope>NUCLEOTIDE SEQUENCE [LARGE SCALE GENOMIC DNA]</scope>
    <source>
        <strain evidence="6 7">DSM 11053</strain>
    </source>
</reference>
<dbReference type="Pfam" id="PF00126">
    <property type="entry name" value="HTH_1"/>
    <property type="match status" value="1"/>
</dbReference>
<evidence type="ECO:0000256" key="3">
    <source>
        <dbReference type="ARBA" id="ARBA00023125"/>
    </source>
</evidence>
<dbReference type="GO" id="GO:0003700">
    <property type="term" value="F:DNA-binding transcription factor activity"/>
    <property type="evidence" value="ECO:0007669"/>
    <property type="project" value="InterPro"/>
</dbReference>
<feature type="domain" description="HTH lysR-type" evidence="5">
    <location>
        <begin position="3"/>
        <end position="60"/>
    </location>
</feature>
<dbReference type="PANTHER" id="PTHR30346">
    <property type="entry name" value="TRANSCRIPTIONAL DUAL REGULATOR HCAR-RELATED"/>
    <property type="match status" value="1"/>
</dbReference>
<dbReference type="GO" id="GO:0003677">
    <property type="term" value="F:DNA binding"/>
    <property type="evidence" value="ECO:0007669"/>
    <property type="project" value="UniProtKB-KW"/>
</dbReference>
<dbReference type="InterPro" id="IPR000847">
    <property type="entry name" value="LysR_HTH_N"/>
</dbReference>
<dbReference type="Gene3D" id="3.40.190.10">
    <property type="entry name" value="Periplasmic binding protein-like II"/>
    <property type="match status" value="2"/>
</dbReference>
<dbReference type="GO" id="GO:0032993">
    <property type="term" value="C:protein-DNA complex"/>
    <property type="evidence" value="ECO:0007669"/>
    <property type="project" value="TreeGrafter"/>
</dbReference>
<evidence type="ECO:0000313" key="6">
    <source>
        <dbReference type="EMBL" id="MBB3327586.1"/>
    </source>
</evidence>
<dbReference type="SUPFAM" id="SSF46785">
    <property type="entry name" value="Winged helix' DNA-binding domain"/>
    <property type="match status" value="1"/>
</dbReference>
<dbReference type="RefSeq" id="WP_183338916.1">
    <property type="nucleotide sequence ID" value="NZ_JACHZG010000001.1"/>
</dbReference>
<proteinExistence type="inferred from homology"/>
<sequence length="291" mass="31013">MAIDLRQLRALVAVVEEGSFTDAAIALGTSQASVSRAVAALESALGTRVLRRTSRQVTTTAAGLRVLEHARQALGAVAALERVAGRAEGEVRVGYAWSALGEHTAPVQRRWAEAHPGRELVFLGTNSPTAGLAEGLVDVAVLRRPLTDARFAVEPVGSEDRYAVLPRTDPLARRRAVALADFAGRTLAVDPRTGTTGEHLWPAEGGPRTYREVHGVEDLLTSVVAGQAVGMTSAATTHQHRHPGVVYRRVRDAPPVPVSLAWWREDPPADVAVVVATVRDAYGYREVPAAS</sequence>
<dbReference type="InterPro" id="IPR005119">
    <property type="entry name" value="LysR_subst-bd"/>
</dbReference>
<gene>
    <name evidence="6" type="ORF">FHX39_002530</name>
</gene>
<evidence type="ECO:0000256" key="4">
    <source>
        <dbReference type="ARBA" id="ARBA00023163"/>
    </source>
</evidence>
<keyword evidence="4" id="KW-0804">Transcription</keyword>
<evidence type="ECO:0000256" key="1">
    <source>
        <dbReference type="ARBA" id="ARBA00009437"/>
    </source>
</evidence>
<dbReference type="PROSITE" id="PS50931">
    <property type="entry name" value="HTH_LYSR"/>
    <property type="match status" value="1"/>
</dbReference>
<dbReference type="CDD" id="cd08414">
    <property type="entry name" value="PBP2_LTTR_aromatics_like"/>
    <property type="match status" value="1"/>
</dbReference>
<dbReference type="Gene3D" id="1.10.10.10">
    <property type="entry name" value="Winged helix-like DNA-binding domain superfamily/Winged helix DNA-binding domain"/>
    <property type="match status" value="1"/>
</dbReference>
<accession>A0A7W5JWF9</accession>
<evidence type="ECO:0000313" key="7">
    <source>
        <dbReference type="Proteomes" id="UP000565572"/>
    </source>
</evidence>
<dbReference type="PANTHER" id="PTHR30346:SF0">
    <property type="entry name" value="HCA OPERON TRANSCRIPTIONAL ACTIVATOR HCAR"/>
    <property type="match status" value="1"/>
</dbReference>
<dbReference type="FunFam" id="1.10.10.10:FF:000001">
    <property type="entry name" value="LysR family transcriptional regulator"/>
    <property type="match status" value="1"/>
</dbReference>
<comment type="similarity">
    <text evidence="1">Belongs to the LysR transcriptional regulatory family.</text>
</comment>
<name>A0A7W5JWF9_9ACTN</name>
<dbReference type="SUPFAM" id="SSF53850">
    <property type="entry name" value="Periplasmic binding protein-like II"/>
    <property type="match status" value="1"/>
</dbReference>
<comment type="caution">
    <text evidence="6">The sequence shown here is derived from an EMBL/GenBank/DDBJ whole genome shotgun (WGS) entry which is preliminary data.</text>
</comment>
<evidence type="ECO:0000256" key="2">
    <source>
        <dbReference type="ARBA" id="ARBA00023015"/>
    </source>
</evidence>
<dbReference type="PRINTS" id="PR00039">
    <property type="entry name" value="HTHLYSR"/>
</dbReference>
<protein>
    <submittedName>
        <fullName evidence="6">DNA-binding transcriptional LysR family regulator</fullName>
    </submittedName>
</protein>
<dbReference type="Proteomes" id="UP000565572">
    <property type="component" value="Unassembled WGS sequence"/>
</dbReference>
<dbReference type="AlphaFoldDB" id="A0A7W5JWF9"/>
<dbReference type="InterPro" id="IPR036390">
    <property type="entry name" value="WH_DNA-bd_sf"/>
</dbReference>
<keyword evidence="2" id="KW-0805">Transcription regulation</keyword>
<evidence type="ECO:0000259" key="5">
    <source>
        <dbReference type="PROSITE" id="PS50931"/>
    </source>
</evidence>
<dbReference type="EMBL" id="JACHZG010000001">
    <property type="protein sequence ID" value="MBB3327586.1"/>
    <property type="molecule type" value="Genomic_DNA"/>
</dbReference>
<dbReference type="InterPro" id="IPR036388">
    <property type="entry name" value="WH-like_DNA-bd_sf"/>
</dbReference>
<organism evidence="6 7">
    <name type="scientific">Microlunatus antarcticus</name>
    <dbReference type="NCBI Taxonomy" id="53388"/>
    <lineage>
        <taxon>Bacteria</taxon>
        <taxon>Bacillati</taxon>
        <taxon>Actinomycetota</taxon>
        <taxon>Actinomycetes</taxon>
        <taxon>Propionibacteriales</taxon>
        <taxon>Propionibacteriaceae</taxon>
        <taxon>Microlunatus</taxon>
    </lineage>
</organism>
<keyword evidence="7" id="KW-1185">Reference proteome</keyword>
<keyword evidence="3 6" id="KW-0238">DNA-binding</keyword>